<dbReference type="NCBIfam" id="TIGR00723">
    <property type="entry name" value="ttdB_fumA_fumB"/>
    <property type="match status" value="1"/>
</dbReference>
<dbReference type="PANTHER" id="PTHR43351:SF2">
    <property type="entry name" value="L(+)-TARTRATE DEHYDRATASE SUBUNIT BETA-RELATED"/>
    <property type="match status" value="1"/>
</dbReference>
<evidence type="ECO:0000313" key="4">
    <source>
        <dbReference type="EMBL" id="PHI28116.1"/>
    </source>
</evidence>
<reference evidence="5" key="1">
    <citation type="submission" date="2017-09" db="EMBL/GenBank/DDBJ databases">
        <title>FDA dAtabase for Regulatory Grade micrObial Sequences (FDA-ARGOS): Supporting development and validation of Infectious Disease Dx tests.</title>
        <authorList>
            <person name="Minogue T."/>
            <person name="Wolcott M."/>
            <person name="Wasieloski L."/>
            <person name="Aguilar W."/>
            <person name="Moore D."/>
            <person name="Tallon L."/>
            <person name="Sadzewicz L."/>
            <person name="Ott S."/>
            <person name="Zhao X."/>
            <person name="Nagaraj S."/>
            <person name="Vavikolanu K."/>
            <person name="Aluvathingal J."/>
            <person name="Nadendla S."/>
            <person name="Sichtig H."/>
        </authorList>
    </citation>
    <scope>NUCLEOTIDE SEQUENCE [LARGE SCALE GENOMIC DNA]</scope>
    <source>
        <strain evidence="5">FDAARGOS_387</strain>
    </source>
</reference>
<dbReference type="Proteomes" id="UP000224974">
    <property type="component" value="Unassembled WGS sequence"/>
</dbReference>
<keyword evidence="5" id="KW-1185">Reference proteome</keyword>
<dbReference type="Pfam" id="PF05683">
    <property type="entry name" value="Fumerase_C"/>
    <property type="match status" value="1"/>
</dbReference>
<dbReference type="PANTHER" id="PTHR43351">
    <property type="entry name" value="L(+)-TARTRATE DEHYDRATASE SUBUNIT BETA"/>
    <property type="match status" value="1"/>
</dbReference>
<sequence length="200" mass="22033">MAIYELTLPLQDADVEKLAVGDAVYLYGTLCTARDMAHLQMRERVESGKQLPEQMKGGAIFHAGPVMIKDAENNWQLHVIGPTTSIRMEPHAEFVGSLGVKLIIGKGGMSSDSLQAFRQYKQAYLQAAPGCAVVLATGIKKVKAVHWLENGMPEAMWVLEAQRFGPFIVTMDCHGNSRYDLVKKQAREIAEKVMAEKNSG</sequence>
<protein>
    <submittedName>
        <fullName evidence="4">Fumarate hydratase</fullName>
    </submittedName>
</protein>
<dbReference type="Gene3D" id="3.20.130.10">
    <property type="entry name" value="Fe-S hydro-lyase, tartrate dehydratase beta-type, catalytic domain"/>
    <property type="match status" value="1"/>
</dbReference>
<dbReference type="OrthoDB" id="9798978at2"/>
<dbReference type="SUPFAM" id="SSF117457">
    <property type="entry name" value="FumA C-terminal domain-like"/>
    <property type="match status" value="1"/>
</dbReference>
<feature type="domain" description="Fe-S hydro-lyase tartrate dehydratase beta-type catalytic" evidence="3">
    <location>
        <begin position="10"/>
        <end position="180"/>
    </location>
</feature>
<name>A0A2C6DAA0_9GAMM</name>
<proteinExistence type="inferred from homology"/>
<organism evidence="4 5">
    <name type="scientific">Budvicia aquatica</name>
    <dbReference type="NCBI Taxonomy" id="82979"/>
    <lineage>
        <taxon>Bacteria</taxon>
        <taxon>Pseudomonadati</taxon>
        <taxon>Pseudomonadota</taxon>
        <taxon>Gammaproteobacteria</taxon>
        <taxon>Enterobacterales</taxon>
        <taxon>Budviciaceae</taxon>
        <taxon>Budvicia</taxon>
    </lineage>
</organism>
<comment type="similarity">
    <text evidence="1">Belongs to the class-I fumarase family.</text>
</comment>
<dbReference type="EMBL" id="PDDX01000001">
    <property type="protein sequence ID" value="PHI28116.1"/>
    <property type="molecule type" value="Genomic_DNA"/>
</dbReference>
<evidence type="ECO:0000256" key="2">
    <source>
        <dbReference type="ARBA" id="ARBA00023239"/>
    </source>
</evidence>
<dbReference type="STRING" id="1111728.GCA_000427805_02611"/>
<keyword evidence="2" id="KW-0456">Lyase</keyword>
<evidence type="ECO:0000256" key="1">
    <source>
        <dbReference type="ARBA" id="ARBA00008876"/>
    </source>
</evidence>
<dbReference type="InterPro" id="IPR036660">
    <property type="entry name" value="Fe-S_hydroAse_TtdB_cat_sf"/>
</dbReference>
<gene>
    <name evidence="4" type="ORF">CRN84_01525</name>
</gene>
<accession>A0A2C6DAA0</accession>
<dbReference type="RefSeq" id="WP_029093317.1">
    <property type="nucleotide sequence ID" value="NZ_PDDX01000001.1"/>
</dbReference>
<evidence type="ECO:0000313" key="5">
    <source>
        <dbReference type="Proteomes" id="UP000224974"/>
    </source>
</evidence>
<comment type="caution">
    <text evidence="4">The sequence shown here is derived from an EMBL/GenBank/DDBJ whole genome shotgun (WGS) entry which is preliminary data.</text>
</comment>
<dbReference type="AlphaFoldDB" id="A0A2C6DAA0"/>
<evidence type="ECO:0000259" key="3">
    <source>
        <dbReference type="Pfam" id="PF05683"/>
    </source>
</evidence>
<dbReference type="GO" id="GO:0016836">
    <property type="term" value="F:hydro-lyase activity"/>
    <property type="evidence" value="ECO:0007669"/>
    <property type="project" value="InterPro"/>
</dbReference>
<dbReference type="InterPro" id="IPR004647">
    <property type="entry name" value="Fe-S_hydro-lyase_TtdB-typ_cat"/>
</dbReference>